<protein>
    <submittedName>
        <fullName evidence="1">ORF43a</fullName>
    </submittedName>
</protein>
<sequence>MNTSNAVAHLKYGSAIGGSVTLWKASIAYYIRFRVAN</sequence>
<dbReference type="Proteomes" id="UP000187203">
    <property type="component" value="Unassembled WGS sequence"/>
</dbReference>
<gene>
    <name evidence="1" type="ORF">COLO4_00467</name>
</gene>
<accession>A0A1R3L3Y2</accession>
<comment type="caution">
    <text evidence="1">The sequence shown here is derived from an EMBL/GenBank/DDBJ whole genome shotgun (WGS) entry which is preliminary data.</text>
</comment>
<organism evidence="1 2">
    <name type="scientific">Corchorus olitorius</name>
    <dbReference type="NCBI Taxonomy" id="93759"/>
    <lineage>
        <taxon>Eukaryota</taxon>
        <taxon>Viridiplantae</taxon>
        <taxon>Streptophyta</taxon>
        <taxon>Embryophyta</taxon>
        <taxon>Tracheophyta</taxon>
        <taxon>Spermatophyta</taxon>
        <taxon>Magnoliopsida</taxon>
        <taxon>eudicotyledons</taxon>
        <taxon>Gunneridae</taxon>
        <taxon>Pentapetalae</taxon>
        <taxon>rosids</taxon>
        <taxon>malvids</taxon>
        <taxon>Malvales</taxon>
        <taxon>Malvaceae</taxon>
        <taxon>Grewioideae</taxon>
        <taxon>Apeibeae</taxon>
        <taxon>Corchorus</taxon>
    </lineage>
</organism>
<keyword evidence="2" id="KW-1185">Reference proteome</keyword>
<dbReference type="EMBL" id="AWUE01002540">
    <property type="protein sequence ID" value="OMP13998.1"/>
    <property type="molecule type" value="Genomic_DNA"/>
</dbReference>
<name>A0A1R3L3Y2_9ROSI</name>
<reference evidence="2" key="1">
    <citation type="submission" date="2013-09" db="EMBL/GenBank/DDBJ databases">
        <title>Corchorus olitorius genome sequencing.</title>
        <authorList>
            <person name="Alam M."/>
            <person name="Haque M.S."/>
            <person name="Islam M.S."/>
            <person name="Emdad E.M."/>
            <person name="Islam M.M."/>
            <person name="Ahmed B."/>
            <person name="Halim A."/>
            <person name="Hossen Q.M.M."/>
            <person name="Hossain M.Z."/>
            <person name="Ahmed R."/>
            <person name="Khan M.M."/>
            <person name="Islam R."/>
            <person name="Rashid M.M."/>
            <person name="Khan S.A."/>
            <person name="Rahman M.S."/>
            <person name="Alam M."/>
            <person name="Yahiya A.S."/>
            <person name="Khan M.S."/>
            <person name="Azam M.S."/>
            <person name="Haque T."/>
            <person name="Lashkar M.Z.H."/>
            <person name="Akhand A.I."/>
            <person name="Morshed G."/>
            <person name="Roy S."/>
            <person name="Uddin K.S."/>
            <person name="Rabeya T."/>
            <person name="Hossain A.S."/>
            <person name="Chowdhury A."/>
            <person name="Snigdha A.R."/>
            <person name="Mortoza M.S."/>
            <person name="Matin S.A."/>
            <person name="Hoque S.M.E."/>
            <person name="Islam M.K."/>
            <person name="Roy D.K."/>
            <person name="Haider R."/>
            <person name="Moosa M.M."/>
            <person name="Elias S.M."/>
            <person name="Hasan A.M."/>
            <person name="Jahan S."/>
            <person name="Shafiuddin M."/>
            <person name="Mahmood N."/>
            <person name="Shommy N.S."/>
        </authorList>
    </citation>
    <scope>NUCLEOTIDE SEQUENCE [LARGE SCALE GENOMIC DNA]</scope>
    <source>
        <strain evidence="2">cv. O-4</strain>
    </source>
</reference>
<dbReference type="AlphaFoldDB" id="A0A1R3L3Y2"/>
<proteinExistence type="predicted"/>
<evidence type="ECO:0000313" key="1">
    <source>
        <dbReference type="EMBL" id="OMP13998.1"/>
    </source>
</evidence>
<evidence type="ECO:0000313" key="2">
    <source>
        <dbReference type="Proteomes" id="UP000187203"/>
    </source>
</evidence>